<organism evidence="6 7">
    <name type="scientific">Pseudosporangium ferrugineum</name>
    <dbReference type="NCBI Taxonomy" id="439699"/>
    <lineage>
        <taxon>Bacteria</taxon>
        <taxon>Bacillati</taxon>
        <taxon>Actinomycetota</taxon>
        <taxon>Actinomycetes</taxon>
        <taxon>Micromonosporales</taxon>
        <taxon>Micromonosporaceae</taxon>
        <taxon>Pseudosporangium</taxon>
    </lineage>
</organism>
<protein>
    <submittedName>
        <fullName evidence="6">DNA-binding NarL/FixJ family response regulator</fullName>
    </submittedName>
</protein>
<dbReference type="PROSITE" id="PS50043">
    <property type="entry name" value="HTH_LUXR_2"/>
    <property type="match status" value="1"/>
</dbReference>
<reference evidence="6 7" key="1">
    <citation type="submission" date="2018-03" db="EMBL/GenBank/DDBJ databases">
        <title>Genomic Encyclopedia of Archaeal and Bacterial Type Strains, Phase II (KMG-II): from individual species to whole genera.</title>
        <authorList>
            <person name="Goeker M."/>
        </authorList>
    </citation>
    <scope>NUCLEOTIDE SEQUENCE [LARGE SCALE GENOMIC DNA]</scope>
    <source>
        <strain evidence="6 7">DSM 45348</strain>
    </source>
</reference>
<evidence type="ECO:0000256" key="1">
    <source>
        <dbReference type="ARBA" id="ARBA00022553"/>
    </source>
</evidence>
<evidence type="ECO:0000313" key="6">
    <source>
        <dbReference type="EMBL" id="PRY31931.1"/>
    </source>
</evidence>
<dbReference type="EMBL" id="PVZG01000002">
    <property type="protein sequence ID" value="PRY31931.1"/>
    <property type="molecule type" value="Genomic_DNA"/>
</dbReference>
<keyword evidence="2 6" id="KW-0238">DNA-binding</keyword>
<dbReference type="Pfam" id="PF00196">
    <property type="entry name" value="GerE"/>
    <property type="match status" value="1"/>
</dbReference>
<dbReference type="PROSITE" id="PS50110">
    <property type="entry name" value="RESPONSE_REGULATORY"/>
    <property type="match status" value="1"/>
</dbReference>
<accession>A0A2T0SEV6</accession>
<name>A0A2T0SEV6_9ACTN</name>
<dbReference type="InterPro" id="IPR058245">
    <property type="entry name" value="NreC/VraR/RcsB-like_REC"/>
</dbReference>
<evidence type="ECO:0000256" key="3">
    <source>
        <dbReference type="PROSITE-ProRule" id="PRU00169"/>
    </source>
</evidence>
<dbReference type="PRINTS" id="PR00038">
    <property type="entry name" value="HTHLUXR"/>
</dbReference>
<evidence type="ECO:0000259" key="4">
    <source>
        <dbReference type="PROSITE" id="PS50043"/>
    </source>
</evidence>
<sequence length="231" mass="24477">MTTRTDEGRGPAMPLTPDTSILVSIVEDHPLYRMALARVVDGLPGCTLGAVAGSVEEFLAYRTRPGGVVLLDLHLPGRQGPAAALAVTEAGHRPLVVSAQAGQADVLAVLAAGARGYLTKSAEEREIAAAVRQVADGGTYVSPTLAGFLLDSARPRQAGPRLALTPREREVLGLLAEGERDVDIARALGISVRTVRSHLDRIREKTGQRRRSELTRLAIGEGISSRLRVTV</sequence>
<evidence type="ECO:0000313" key="7">
    <source>
        <dbReference type="Proteomes" id="UP000239209"/>
    </source>
</evidence>
<dbReference type="SUPFAM" id="SSF52172">
    <property type="entry name" value="CheY-like"/>
    <property type="match status" value="1"/>
</dbReference>
<evidence type="ECO:0000259" key="5">
    <source>
        <dbReference type="PROSITE" id="PS50110"/>
    </source>
</evidence>
<dbReference type="InterPro" id="IPR039420">
    <property type="entry name" value="WalR-like"/>
</dbReference>
<dbReference type="RefSeq" id="WP_245908031.1">
    <property type="nucleotide sequence ID" value="NZ_PVZG01000002.1"/>
</dbReference>
<dbReference type="SMART" id="SM00421">
    <property type="entry name" value="HTH_LUXR"/>
    <property type="match status" value="1"/>
</dbReference>
<proteinExistence type="predicted"/>
<keyword evidence="1 3" id="KW-0597">Phosphoprotein</keyword>
<dbReference type="InterPro" id="IPR016032">
    <property type="entry name" value="Sig_transdc_resp-reg_C-effctor"/>
</dbReference>
<dbReference type="SUPFAM" id="SSF46894">
    <property type="entry name" value="C-terminal effector domain of the bipartite response regulators"/>
    <property type="match status" value="1"/>
</dbReference>
<dbReference type="PANTHER" id="PTHR43214">
    <property type="entry name" value="TWO-COMPONENT RESPONSE REGULATOR"/>
    <property type="match status" value="1"/>
</dbReference>
<dbReference type="InterPro" id="IPR001789">
    <property type="entry name" value="Sig_transdc_resp-reg_receiver"/>
</dbReference>
<dbReference type="SMART" id="SM00448">
    <property type="entry name" value="REC"/>
    <property type="match status" value="1"/>
</dbReference>
<feature type="domain" description="HTH luxR-type" evidence="4">
    <location>
        <begin position="157"/>
        <end position="222"/>
    </location>
</feature>
<comment type="caution">
    <text evidence="6">The sequence shown here is derived from an EMBL/GenBank/DDBJ whole genome shotgun (WGS) entry which is preliminary data.</text>
</comment>
<feature type="domain" description="Response regulatory" evidence="5">
    <location>
        <begin position="22"/>
        <end position="135"/>
    </location>
</feature>
<dbReference type="GO" id="GO:0003677">
    <property type="term" value="F:DNA binding"/>
    <property type="evidence" value="ECO:0007669"/>
    <property type="project" value="UniProtKB-KW"/>
</dbReference>
<dbReference type="CDD" id="cd17535">
    <property type="entry name" value="REC_NarL-like"/>
    <property type="match status" value="1"/>
</dbReference>
<dbReference type="AlphaFoldDB" id="A0A2T0SEV6"/>
<dbReference type="GO" id="GO:0000160">
    <property type="term" value="P:phosphorelay signal transduction system"/>
    <property type="evidence" value="ECO:0007669"/>
    <property type="project" value="InterPro"/>
</dbReference>
<dbReference type="Gene3D" id="3.40.50.2300">
    <property type="match status" value="1"/>
</dbReference>
<feature type="modified residue" description="4-aspartylphosphate" evidence="3">
    <location>
        <position position="72"/>
    </location>
</feature>
<evidence type="ECO:0000256" key="2">
    <source>
        <dbReference type="ARBA" id="ARBA00023125"/>
    </source>
</evidence>
<dbReference type="InterPro" id="IPR000792">
    <property type="entry name" value="Tscrpt_reg_LuxR_C"/>
</dbReference>
<dbReference type="InterPro" id="IPR011006">
    <property type="entry name" value="CheY-like_superfamily"/>
</dbReference>
<gene>
    <name evidence="6" type="ORF">CLV70_102142</name>
</gene>
<dbReference type="Pfam" id="PF00072">
    <property type="entry name" value="Response_reg"/>
    <property type="match status" value="1"/>
</dbReference>
<keyword evidence="7" id="KW-1185">Reference proteome</keyword>
<dbReference type="Proteomes" id="UP000239209">
    <property type="component" value="Unassembled WGS sequence"/>
</dbReference>
<dbReference type="GO" id="GO:0006355">
    <property type="term" value="P:regulation of DNA-templated transcription"/>
    <property type="evidence" value="ECO:0007669"/>
    <property type="project" value="InterPro"/>
</dbReference>
<dbReference type="CDD" id="cd06170">
    <property type="entry name" value="LuxR_C_like"/>
    <property type="match status" value="1"/>
</dbReference>